<evidence type="ECO:0000313" key="3">
    <source>
        <dbReference type="Proteomes" id="UP001595075"/>
    </source>
</evidence>
<feature type="region of interest" description="Disordered" evidence="1">
    <location>
        <begin position="1"/>
        <end position="22"/>
    </location>
</feature>
<feature type="region of interest" description="Disordered" evidence="1">
    <location>
        <begin position="477"/>
        <end position="671"/>
    </location>
</feature>
<feature type="compositionally biased region" description="Polar residues" evidence="1">
    <location>
        <begin position="660"/>
        <end position="671"/>
    </location>
</feature>
<evidence type="ECO:0000256" key="1">
    <source>
        <dbReference type="SAM" id="MobiDB-lite"/>
    </source>
</evidence>
<dbReference type="EMBL" id="JAZHXI010000012">
    <property type="protein sequence ID" value="KAL2065654.1"/>
    <property type="molecule type" value="Genomic_DNA"/>
</dbReference>
<feature type="compositionally biased region" description="Low complexity" evidence="1">
    <location>
        <begin position="375"/>
        <end position="386"/>
    </location>
</feature>
<sequence>MAPSYRNANRRQNRPGVDHGEYEGIPIRHWRRDFVTVAPPPIPDSSTTQNDIWAVELPHGMPKDSHLLPQHSQDLLRAARSGKIYKRPAPADEEEADPETVIGDKPEKKDEDLKEKGFTAKSWKQVPRHMEGPDVVYLAKRRKGLVTATSRPVPVATVTKATVKRIDAAGNEYVQDVVVPLGAVVEGEVISQIQIPDPNAPAGLAAVQATPPRPRQKPKKKAKGPGRGRKKKPIAPTSVPQAPLAEGVAPLPTAEGTAGPDGIKVEAEPNSTPALNEDTEMADGSAANSDDDDDDDGEDGEEGDDNEGSLDGQESPSKPSQPSPMVSAPSLPPIPPLDQRDIPMGGTEFPHAPPKLQTDRSEGMSGSPLKNVVMPTSTPTSTHTSPVEPPSDRSLTTSFPSIHPLAIENTSSEAIETKVEQLNEEMQQEVPDLAPEVLPLPPPEPTIIETNAAVEERIAEEEEEEMILDILDKAKNSEVGAPDQDSTISPIPAPQSPLVEATPVQMDSAPPLETNIEQTQAEPERKTVPEPDQVTAPPVVVQDAAIQQENVPSPAPATVLDPAPIAVPEPAPEPPLEVTTQETAQEDDEDDFPDLLGGLEKSLGARPATPTAAPLPGDSSMPEEEKESDVPGIIAEEVSQEGKPAEENDAKAEENDSKVEPNSQGSEEMLL</sequence>
<feature type="compositionally biased region" description="Pro residues" evidence="1">
    <location>
        <begin position="565"/>
        <end position="575"/>
    </location>
</feature>
<dbReference type="Proteomes" id="UP001595075">
    <property type="component" value="Unassembled WGS sequence"/>
</dbReference>
<feature type="compositionally biased region" description="Acidic residues" evidence="1">
    <location>
        <begin position="584"/>
        <end position="593"/>
    </location>
</feature>
<feature type="compositionally biased region" description="Acidic residues" evidence="1">
    <location>
        <begin position="289"/>
        <end position="308"/>
    </location>
</feature>
<accession>A0ABR4C6W7</accession>
<feature type="compositionally biased region" description="Basic and acidic residues" evidence="1">
    <location>
        <begin position="643"/>
        <end position="659"/>
    </location>
</feature>
<evidence type="ECO:0008006" key="4">
    <source>
        <dbReference type="Google" id="ProtNLM"/>
    </source>
</evidence>
<feature type="compositionally biased region" description="Low complexity" evidence="1">
    <location>
        <begin position="604"/>
        <end position="617"/>
    </location>
</feature>
<comment type="caution">
    <text evidence="2">The sequence shown here is derived from an EMBL/GenBank/DDBJ whole genome shotgun (WGS) entry which is preliminary data.</text>
</comment>
<proteinExistence type="predicted"/>
<feature type="compositionally biased region" description="Low complexity" evidence="1">
    <location>
        <begin position="309"/>
        <end position="324"/>
    </location>
</feature>
<organism evidence="2 3">
    <name type="scientific">Oculimacula yallundae</name>
    <dbReference type="NCBI Taxonomy" id="86028"/>
    <lineage>
        <taxon>Eukaryota</taxon>
        <taxon>Fungi</taxon>
        <taxon>Dikarya</taxon>
        <taxon>Ascomycota</taxon>
        <taxon>Pezizomycotina</taxon>
        <taxon>Leotiomycetes</taxon>
        <taxon>Helotiales</taxon>
        <taxon>Ploettnerulaceae</taxon>
        <taxon>Oculimacula</taxon>
    </lineage>
</organism>
<evidence type="ECO:0000313" key="2">
    <source>
        <dbReference type="EMBL" id="KAL2065654.1"/>
    </source>
</evidence>
<reference evidence="2 3" key="1">
    <citation type="journal article" date="2024" name="Commun. Biol.">
        <title>Comparative genomic analysis of thermophilic fungi reveals convergent evolutionary adaptations and gene losses.</title>
        <authorList>
            <person name="Steindorff A.S."/>
            <person name="Aguilar-Pontes M.V."/>
            <person name="Robinson A.J."/>
            <person name="Andreopoulos B."/>
            <person name="LaButti K."/>
            <person name="Kuo A."/>
            <person name="Mondo S."/>
            <person name="Riley R."/>
            <person name="Otillar R."/>
            <person name="Haridas S."/>
            <person name="Lipzen A."/>
            <person name="Grimwood J."/>
            <person name="Schmutz J."/>
            <person name="Clum A."/>
            <person name="Reid I.D."/>
            <person name="Moisan M.C."/>
            <person name="Butler G."/>
            <person name="Nguyen T.T.M."/>
            <person name="Dewar K."/>
            <person name="Conant G."/>
            <person name="Drula E."/>
            <person name="Henrissat B."/>
            <person name="Hansel C."/>
            <person name="Singer S."/>
            <person name="Hutchinson M.I."/>
            <person name="de Vries R.P."/>
            <person name="Natvig D.O."/>
            <person name="Powell A.J."/>
            <person name="Tsang A."/>
            <person name="Grigoriev I.V."/>
        </authorList>
    </citation>
    <scope>NUCLEOTIDE SEQUENCE [LARGE SCALE GENOMIC DNA]</scope>
    <source>
        <strain evidence="2 3">CBS 494.80</strain>
    </source>
</reference>
<feature type="region of interest" description="Disordered" evidence="1">
    <location>
        <begin position="196"/>
        <end position="399"/>
    </location>
</feature>
<feature type="region of interest" description="Disordered" evidence="1">
    <location>
        <begin position="84"/>
        <end position="118"/>
    </location>
</feature>
<feature type="compositionally biased region" description="Basic residues" evidence="1">
    <location>
        <begin position="214"/>
        <end position="233"/>
    </location>
</feature>
<feature type="compositionally biased region" description="Basic and acidic residues" evidence="1">
    <location>
        <begin position="102"/>
        <end position="118"/>
    </location>
</feature>
<name>A0ABR4C6W7_9HELO</name>
<gene>
    <name evidence="2" type="ORF">VTL71DRAFT_3324</name>
</gene>
<protein>
    <recommendedName>
        <fullName evidence="4">Lyr family protein</fullName>
    </recommendedName>
</protein>
<keyword evidence="3" id="KW-1185">Reference proteome</keyword>